<dbReference type="Gene3D" id="3.30.9.10">
    <property type="entry name" value="D-Amino Acid Oxidase, subunit A, domain 2"/>
    <property type="match status" value="1"/>
</dbReference>
<reference evidence="8" key="1">
    <citation type="journal article" date="2014" name="Genome Announc.">
        <title>Genome sequence and annotation of Acremonium chrysogenum, producer of the beta-lactam antibiotic cephalosporin C.</title>
        <authorList>
            <person name="Terfehr D."/>
            <person name="Dahlmann T.A."/>
            <person name="Specht T."/>
            <person name="Zadra I."/>
            <person name="Kuernsteiner H."/>
            <person name="Kueck U."/>
        </authorList>
    </citation>
    <scope>NUCLEOTIDE SEQUENCE [LARGE SCALE GENOMIC DNA]</scope>
    <source>
        <strain evidence="8">ATCC 11550 / CBS 779.69 / DSM 880 / IAM 14645 / JCM 23072 / IMI 49137</strain>
    </source>
</reference>
<keyword evidence="2" id="KW-0285">Flavoprotein</keyword>
<evidence type="ECO:0000256" key="3">
    <source>
        <dbReference type="ARBA" id="ARBA00022827"/>
    </source>
</evidence>
<comment type="caution">
    <text evidence="7">The sequence shown here is derived from an EMBL/GenBank/DDBJ whole genome shotgun (WGS) entry which is preliminary data.</text>
</comment>
<dbReference type="InterPro" id="IPR050641">
    <property type="entry name" value="RIFMO-like"/>
</dbReference>
<comment type="similarity">
    <text evidence="1">Belongs to the PheA/TfdB FAD monooxygenase family.</text>
</comment>
<feature type="domain" description="FAD-binding" evidence="5">
    <location>
        <begin position="6"/>
        <end position="360"/>
    </location>
</feature>
<dbReference type="InterPro" id="IPR002938">
    <property type="entry name" value="FAD-bd"/>
</dbReference>
<dbReference type="AlphaFoldDB" id="A0A086STD3"/>
<evidence type="ECO:0000313" key="7">
    <source>
        <dbReference type="EMBL" id="KFH40365.1"/>
    </source>
</evidence>
<protein>
    <submittedName>
        <fullName evidence="7">Phenol 2-monooxygenase-like protein</fullName>
    </submittedName>
</protein>
<evidence type="ECO:0000259" key="5">
    <source>
        <dbReference type="Pfam" id="PF01494"/>
    </source>
</evidence>
<dbReference type="SUPFAM" id="SSF52833">
    <property type="entry name" value="Thioredoxin-like"/>
    <property type="match status" value="1"/>
</dbReference>
<keyword evidence="4" id="KW-0560">Oxidoreductase</keyword>
<evidence type="ECO:0000256" key="4">
    <source>
        <dbReference type="ARBA" id="ARBA00023002"/>
    </source>
</evidence>
<keyword evidence="3" id="KW-0274">FAD</keyword>
<sequence>MIPDTADVVICGAGPVGLLIALGLAQQGIDTVIIEKRERRAQEALGRACTLYPRTLELLEQLDVADEMNQVAFTGRTYAVYRDGKRQIRQTWQSVLPYMDSSFHNYIMNLRQHKSESIFASRYLADHGRAVHYEWELKGYDIDTSLADGHNVTVSVSNEAAGSRNIRCKYLVGADGGKSLVRELAGVTMGGTETTYKWVRMDGRMKTNMPEPNVMFASLETKTHGNVLWLRLDNDAYRIGFALTPRLQEKYPDGPTQDQAVAEAVECLKPFELEIERVDWWTCYSVKQKVAQTMHKDDYILLAGDAAHTHSSAFAQGMNTGVHDATNLIWKLAGTLKGWYKPGVLATYDTERRGVALKLISIDQRAAAAVSGDVPAEYGALGLSVEEAMTSIFERNLAFTVGLGISYEASVLNREPLAATLLAGTRSPDALLYAPGPAVPVRLHDITHRQSRGRWTVLVFAGHTCCTRDGLVTLRRQLEAGEGAGDGVDTQRWSQAYQLATVMVGSTWSPWDAFDGPSIGRLYFDKDGVAHARYGVYPDSGAIVVVRPDGIFAFAAPLHELEKIWQYFDAIFA</sequence>
<dbReference type="Proteomes" id="UP000029964">
    <property type="component" value="Unassembled WGS sequence"/>
</dbReference>
<gene>
    <name evidence="7" type="ORF">ACRE_089730</name>
</gene>
<dbReference type="EMBL" id="JPKY01000223">
    <property type="protein sequence ID" value="KFH40365.1"/>
    <property type="molecule type" value="Genomic_DNA"/>
</dbReference>
<dbReference type="GO" id="GO:0016709">
    <property type="term" value="F:oxidoreductase activity, acting on paired donors, with incorporation or reduction of molecular oxygen, NAD(P)H as one donor, and incorporation of one atom of oxygen"/>
    <property type="evidence" value="ECO:0007669"/>
    <property type="project" value="UniProtKB-ARBA"/>
</dbReference>
<organism evidence="7 8">
    <name type="scientific">Hapsidospora chrysogenum (strain ATCC 11550 / CBS 779.69 / DSM 880 / IAM 14645 / JCM 23072 / IMI 49137)</name>
    <name type="common">Acremonium chrysogenum</name>
    <dbReference type="NCBI Taxonomy" id="857340"/>
    <lineage>
        <taxon>Eukaryota</taxon>
        <taxon>Fungi</taxon>
        <taxon>Dikarya</taxon>
        <taxon>Ascomycota</taxon>
        <taxon>Pezizomycotina</taxon>
        <taxon>Sordariomycetes</taxon>
        <taxon>Hypocreomycetidae</taxon>
        <taxon>Hypocreales</taxon>
        <taxon>Bionectriaceae</taxon>
        <taxon>Hapsidospora</taxon>
    </lineage>
</organism>
<feature type="domain" description="Phenol hydroxylase-like C-terminal dimerisation" evidence="6">
    <location>
        <begin position="406"/>
        <end position="571"/>
    </location>
</feature>
<dbReference type="Gene3D" id="3.40.30.20">
    <property type="match status" value="1"/>
</dbReference>
<dbReference type="Pfam" id="PF07976">
    <property type="entry name" value="Phe_hydrox_dim"/>
    <property type="match status" value="1"/>
</dbReference>
<name>A0A086STD3_HAPC1</name>
<dbReference type="SUPFAM" id="SSF51905">
    <property type="entry name" value="FAD/NAD(P)-binding domain"/>
    <property type="match status" value="1"/>
</dbReference>
<dbReference type="Pfam" id="PF01494">
    <property type="entry name" value="FAD_binding_3"/>
    <property type="match status" value="1"/>
</dbReference>
<dbReference type="InterPro" id="IPR036249">
    <property type="entry name" value="Thioredoxin-like_sf"/>
</dbReference>
<dbReference type="STRING" id="857340.A0A086STD3"/>
<proteinExistence type="inferred from homology"/>
<dbReference type="Gene3D" id="3.50.50.60">
    <property type="entry name" value="FAD/NAD(P)-binding domain"/>
    <property type="match status" value="1"/>
</dbReference>
<dbReference type="PANTHER" id="PTHR43004">
    <property type="entry name" value="TRK SYSTEM POTASSIUM UPTAKE PROTEIN"/>
    <property type="match status" value="1"/>
</dbReference>
<evidence type="ECO:0000313" key="8">
    <source>
        <dbReference type="Proteomes" id="UP000029964"/>
    </source>
</evidence>
<dbReference type="InterPro" id="IPR038220">
    <property type="entry name" value="PHOX_C_sf"/>
</dbReference>
<evidence type="ECO:0000259" key="6">
    <source>
        <dbReference type="Pfam" id="PF07976"/>
    </source>
</evidence>
<dbReference type="HOGENOM" id="CLU_009665_9_4_1"/>
<dbReference type="OrthoDB" id="1716816at2759"/>
<keyword evidence="7" id="KW-0503">Monooxygenase</keyword>
<dbReference type="SUPFAM" id="SSF54373">
    <property type="entry name" value="FAD-linked reductases, C-terminal domain"/>
    <property type="match status" value="1"/>
</dbReference>
<evidence type="ECO:0000256" key="2">
    <source>
        <dbReference type="ARBA" id="ARBA00022630"/>
    </source>
</evidence>
<dbReference type="PANTHER" id="PTHR43004:SF5">
    <property type="entry name" value="FAD-BINDING DOMAIN-CONTAINING PROTEIN"/>
    <property type="match status" value="1"/>
</dbReference>
<evidence type="ECO:0000256" key="1">
    <source>
        <dbReference type="ARBA" id="ARBA00007801"/>
    </source>
</evidence>
<dbReference type="GO" id="GO:0071949">
    <property type="term" value="F:FAD binding"/>
    <property type="evidence" value="ECO:0007669"/>
    <property type="project" value="InterPro"/>
</dbReference>
<accession>A0A086STD3</accession>
<dbReference type="InterPro" id="IPR036188">
    <property type="entry name" value="FAD/NAD-bd_sf"/>
</dbReference>
<keyword evidence="8" id="KW-1185">Reference proteome</keyword>
<dbReference type="InterPro" id="IPR012941">
    <property type="entry name" value="Phe_hydrox_C_dim_dom"/>
</dbReference>
<dbReference type="PRINTS" id="PR00420">
    <property type="entry name" value="RNGMNOXGNASE"/>
</dbReference>